<proteinExistence type="predicted"/>
<gene>
    <name evidence="1" type="ORF">GKJPGBOP_01567</name>
</gene>
<reference evidence="1 2" key="1">
    <citation type="submission" date="2018-11" db="EMBL/GenBank/DDBJ databases">
        <title>Whole genome sequence of Streptomyces paromomycinus NBRC 15454(T).</title>
        <authorList>
            <person name="Komaki H."/>
            <person name="Tamura T."/>
        </authorList>
    </citation>
    <scope>NUCLEOTIDE SEQUENCE [LARGE SCALE GENOMIC DNA]</scope>
    <source>
        <strain evidence="1 2">NBRC 15454</strain>
    </source>
</reference>
<dbReference type="Proteomes" id="UP000286746">
    <property type="component" value="Unassembled WGS sequence"/>
</dbReference>
<organism evidence="1 2">
    <name type="scientific">Streptomyces paromomycinus</name>
    <name type="common">Streptomyces rimosus subsp. paromomycinus</name>
    <dbReference type="NCBI Taxonomy" id="92743"/>
    <lineage>
        <taxon>Bacteria</taxon>
        <taxon>Bacillati</taxon>
        <taxon>Actinomycetota</taxon>
        <taxon>Actinomycetes</taxon>
        <taxon>Kitasatosporales</taxon>
        <taxon>Streptomycetaceae</taxon>
        <taxon>Streptomyces</taxon>
    </lineage>
</organism>
<accession>A0A401VXX4</accession>
<protein>
    <submittedName>
        <fullName evidence="1">Uncharacterized protein</fullName>
    </submittedName>
</protein>
<evidence type="ECO:0000313" key="2">
    <source>
        <dbReference type="Proteomes" id="UP000286746"/>
    </source>
</evidence>
<dbReference type="RefSeq" id="WP_170251633.1">
    <property type="nucleotide sequence ID" value="NZ_BHZD01000001.1"/>
</dbReference>
<dbReference type="AlphaFoldDB" id="A0A401VXX4"/>
<sequence length="55" mass="6228">MRMPRGLLFWFVLIVLLFCIAIAPVPTAHTLLDIIHAIGRLFTGLKIFLETLSHP</sequence>
<evidence type="ECO:0000313" key="1">
    <source>
        <dbReference type="EMBL" id="GCD41909.1"/>
    </source>
</evidence>
<dbReference type="EMBL" id="BHZD01000001">
    <property type="protein sequence ID" value="GCD41909.1"/>
    <property type="molecule type" value="Genomic_DNA"/>
</dbReference>
<comment type="caution">
    <text evidence="1">The sequence shown here is derived from an EMBL/GenBank/DDBJ whole genome shotgun (WGS) entry which is preliminary data.</text>
</comment>
<keyword evidence="2" id="KW-1185">Reference proteome</keyword>
<name>A0A401VXX4_STREY</name>